<keyword evidence="8" id="KW-1185">Reference proteome</keyword>
<protein>
    <submittedName>
        <fullName evidence="7">C20orf24 homolog</fullName>
    </submittedName>
</protein>
<reference evidence="7" key="1">
    <citation type="submission" date="2020-04" db="EMBL/GenBank/DDBJ databases">
        <authorList>
            <person name="Alioto T."/>
            <person name="Alioto T."/>
            <person name="Gomez Garrido J."/>
        </authorList>
    </citation>
    <scope>NUCLEOTIDE SEQUENCE</scope>
    <source>
        <strain evidence="7">A484AB</strain>
    </source>
</reference>
<accession>A0A6S7FV21</accession>
<gene>
    <name evidence="7" type="ORF">PACLA_8A070966</name>
</gene>
<comment type="subcellular location">
    <subcellularLocation>
        <location evidence="1">Endoplasmic reticulum membrane</location>
        <topology evidence="1">Multi-pass membrane protein</topology>
    </subcellularLocation>
</comment>
<dbReference type="GO" id="GO:0097250">
    <property type="term" value="P:mitochondrial respirasome assembly"/>
    <property type="evidence" value="ECO:0007669"/>
    <property type="project" value="InterPro"/>
</dbReference>
<dbReference type="InterPro" id="IPR029008">
    <property type="entry name" value="EMC6-like"/>
</dbReference>
<comment type="similarity">
    <text evidence="2">Belongs to the EMC6 family.</text>
</comment>
<evidence type="ECO:0000256" key="2">
    <source>
        <dbReference type="ARBA" id="ARBA00009436"/>
    </source>
</evidence>
<evidence type="ECO:0000256" key="6">
    <source>
        <dbReference type="ARBA" id="ARBA00023136"/>
    </source>
</evidence>
<dbReference type="PANTHER" id="PTHR12906">
    <property type="entry name" value="PROTEIN C20ORF24 RAB5-INTERACTING PROTEIN"/>
    <property type="match status" value="1"/>
</dbReference>
<dbReference type="GO" id="GO:0005739">
    <property type="term" value="C:mitochondrion"/>
    <property type="evidence" value="ECO:0007669"/>
    <property type="project" value="GOC"/>
</dbReference>
<organism evidence="7 8">
    <name type="scientific">Paramuricea clavata</name>
    <name type="common">Red gorgonian</name>
    <name type="synonym">Violescent sea-whip</name>
    <dbReference type="NCBI Taxonomy" id="317549"/>
    <lineage>
        <taxon>Eukaryota</taxon>
        <taxon>Metazoa</taxon>
        <taxon>Cnidaria</taxon>
        <taxon>Anthozoa</taxon>
        <taxon>Octocorallia</taxon>
        <taxon>Malacalcyonacea</taxon>
        <taxon>Plexauridae</taxon>
        <taxon>Paramuricea</taxon>
    </lineage>
</organism>
<keyword evidence="6" id="KW-0472">Membrane</keyword>
<proteinExistence type="inferred from homology"/>
<dbReference type="Proteomes" id="UP001152795">
    <property type="component" value="Unassembled WGS sequence"/>
</dbReference>
<dbReference type="OrthoDB" id="286395at2759"/>
<name>A0A6S7FV21_PARCT</name>
<dbReference type="GO" id="GO:0005789">
    <property type="term" value="C:endoplasmic reticulum membrane"/>
    <property type="evidence" value="ECO:0007669"/>
    <property type="project" value="UniProtKB-SubCell"/>
</dbReference>
<evidence type="ECO:0000256" key="4">
    <source>
        <dbReference type="ARBA" id="ARBA00022824"/>
    </source>
</evidence>
<evidence type="ECO:0000313" key="8">
    <source>
        <dbReference type="Proteomes" id="UP001152795"/>
    </source>
</evidence>
<dbReference type="InterPro" id="IPR010742">
    <property type="entry name" value="RCAF1"/>
</dbReference>
<keyword evidence="4" id="KW-0256">Endoplasmic reticulum</keyword>
<keyword evidence="5" id="KW-1133">Transmembrane helix</keyword>
<sequence length="123" mass="14028">MNVQRRKKGVEVETETSSWSKAFSAGSNWDDKDEFLDVIYWLRQVLAIILGIIWAIIPLKGVVGLVLFALINAGVLFIYFTNFQKIDDEEYGGPMELTKEGFFTSFSLFLVIWIIGFTALHQT</sequence>
<evidence type="ECO:0000256" key="5">
    <source>
        <dbReference type="ARBA" id="ARBA00022989"/>
    </source>
</evidence>
<evidence type="ECO:0000256" key="1">
    <source>
        <dbReference type="ARBA" id="ARBA00004477"/>
    </source>
</evidence>
<dbReference type="Pfam" id="PF07019">
    <property type="entry name" value="EMC6"/>
    <property type="match status" value="1"/>
</dbReference>
<comment type="caution">
    <text evidence="7">The sequence shown here is derived from an EMBL/GenBank/DDBJ whole genome shotgun (WGS) entry which is preliminary data.</text>
</comment>
<evidence type="ECO:0000256" key="3">
    <source>
        <dbReference type="ARBA" id="ARBA00022692"/>
    </source>
</evidence>
<dbReference type="EMBL" id="CACRXK020000255">
    <property type="protein sequence ID" value="CAB3980079.1"/>
    <property type="molecule type" value="Genomic_DNA"/>
</dbReference>
<dbReference type="AlphaFoldDB" id="A0A6S7FV21"/>
<keyword evidence="3" id="KW-0812">Transmembrane</keyword>
<evidence type="ECO:0000313" key="7">
    <source>
        <dbReference type="EMBL" id="CAB3980079.1"/>
    </source>
</evidence>
<dbReference type="PANTHER" id="PTHR12906:SF0">
    <property type="entry name" value="GEL COMPLEX SUBUNIT OPTI"/>
    <property type="match status" value="1"/>
</dbReference>